<dbReference type="PANTHER" id="PTHR43861:SF1">
    <property type="entry name" value="TRANS-ACONITATE 2-METHYLTRANSFERASE"/>
    <property type="match status" value="1"/>
</dbReference>
<protein>
    <submittedName>
        <fullName evidence="4">Class I SAM-dependent methyltransferase</fullName>
    </submittedName>
</protein>
<dbReference type="Pfam" id="PF13649">
    <property type="entry name" value="Methyltransf_25"/>
    <property type="match status" value="1"/>
</dbReference>
<evidence type="ECO:0000256" key="1">
    <source>
        <dbReference type="ARBA" id="ARBA00022603"/>
    </source>
</evidence>
<name>A0ABW2WTD6_9ACTN</name>
<evidence type="ECO:0000259" key="3">
    <source>
        <dbReference type="Pfam" id="PF13649"/>
    </source>
</evidence>
<dbReference type="Gene3D" id="3.40.50.150">
    <property type="entry name" value="Vaccinia Virus protein VP39"/>
    <property type="match status" value="1"/>
</dbReference>
<evidence type="ECO:0000256" key="2">
    <source>
        <dbReference type="ARBA" id="ARBA00022679"/>
    </source>
</evidence>
<gene>
    <name evidence="4" type="ORF">ACFQ2K_15095</name>
</gene>
<organism evidence="4 5">
    <name type="scientific">Streptomyces sanglieri</name>
    <dbReference type="NCBI Taxonomy" id="193460"/>
    <lineage>
        <taxon>Bacteria</taxon>
        <taxon>Bacillati</taxon>
        <taxon>Actinomycetota</taxon>
        <taxon>Actinomycetes</taxon>
        <taxon>Kitasatosporales</taxon>
        <taxon>Streptomycetaceae</taxon>
        <taxon>Streptomyces</taxon>
    </lineage>
</organism>
<dbReference type="InterPro" id="IPR041698">
    <property type="entry name" value="Methyltransf_25"/>
</dbReference>
<keyword evidence="2" id="KW-0808">Transferase</keyword>
<evidence type="ECO:0000313" key="4">
    <source>
        <dbReference type="EMBL" id="MFD0623901.1"/>
    </source>
</evidence>
<comment type="caution">
    <text evidence="4">The sequence shown here is derived from an EMBL/GenBank/DDBJ whole genome shotgun (WGS) entry which is preliminary data.</text>
</comment>
<keyword evidence="5" id="KW-1185">Reference proteome</keyword>
<dbReference type="Proteomes" id="UP001596915">
    <property type="component" value="Unassembled WGS sequence"/>
</dbReference>
<accession>A0ABW2WTD6</accession>
<dbReference type="CDD" id="cd02440">
    <property type="entry name" value="AdoMet_MTases"/>
    <property type="match status" value="1"/>
</dbReference>
<reference evidence="5" key="1">
    <citation type="journal article" date="2019" name="Int. J. Syst. Evol. Microbiol.">
        <title>The Global Catalogue of Microorganisms (GCM) 10K type strain sequencing project: providing services to taxonomists for standard genome sequencing and annotation.</title>
        <authorList>
            <consortium name="The Broad Institute Genomics Platform"/>
            <consortium name="The Broad Institute Genome Sequencing Center for Infectious Disease"/>
            <person name="Wu L."/>
            <person name="Ma J."/>
        </authorList>
    </citation>
    <scope>NUCLEOTIDE SEQUENCE [LARGE SCALE GENOMIC DNA]</scope>
    <source>
        <strain evidence="5">JCM 12607</strain>
    </source>
</reference>
<dbReference type="GO" id="GO:0032259">
    <property type="term" value="P:methylation"/>
    <property type="evidence" value="ECO:0007669"/>
    <property type="project" value="UniProtKB-KW"/>
</dbReference>
<dbReference type="SUPFAM" id="SSF53335">
    <property type="entry name" value="S-adenosyl-L-methionine-dependent methyltransferases"/>
    <property type="match status" value="1"/>
</dbReference>
<proteinExistence type="predicted"/>
<dbReference type="EMBL" id="JBHTGL010000008">
    <property type="protein sequence ID" value="MFD0623901.1"/>
    <property type="molecule type" value="Genomic_DNA"/>
</dbReference>
<sequence>MDVSQHYREAWEGYWSATSDTPGEAIWDSDPSLTSVPDTELLLPHADTSLPVVDLGCGNGTQTRYLATRFARAIGVDLSYAAIEHAHRADTAGVAEFARLDLVDAEAVAALRERIGDTNVYMRAVIHQSEPEARAAVAAAVAALLGERGRAFVTEPTPASKEVLQQVAQGPDGPPEKLRRVLAHGLKPASATEEEVRRLLRDAGLTTLDEGATALAQTEYLPDGTRVALPARWFVLAPRPTAAGGAG</sequence>
<feature type="domain" description="Methyltransferase" evidence="3">
    <location>
        <begin position="52"/>
        <end position="145"/>
    </location>
</feature>
<evidence type="ECO:0000313" key="5">
    <source>
        <dbReference type="Proteomes" id="UP001596915"/>
    </source>
</evidence>
<dbReference type="PANTHER" id="PTHR43861">
    <property type="entry name" value="TRANS-ACONITATE 2-METHYLTRANSFERASE-RELATED"/>
    <property type="match status" value="1"/>
</dbReference>
<keyword evidence="1 4" id="KW-0489">Methyltransferase</keyword>
<dbReference type="GO" id="GO:0008168">
    <property type="term" value="F:methyltransferase activity"/>
    <property type="evidence" value="ECO:0007669"/>
    <property type="project" value="UniProtKB-KW"/>
</dbReference>
<dbReference type="InterPro" id="IPR029063">
    <property type="entry name" value="SAM-dependent_MTases_sf"/>
</dbReference>